<reference evidence="3 4" key="1">
    <citation type="submission" date="2018-06" db="EMBL/GenBank/DDBJ databases">
        <authorList>
            <consortium name="Pathogen Informatics"/>
            <person name="Doyle S."/>
        </authorList>
    </citation>
    <scope>NUCLEOTIDE SEQUENCE [LARGE SCALE GENOMIC DNA]</scope>
    <source>
        <strain evidence="3 4">NCTC9128</strain>
    </source>
</reference>
<dbReference type="InterPro" id="IPR050093">
    <property type="entry name" value="ABC_SmlMolc_Importer"/>
</dbReference>
<name>A0A2X3EE52_KLEPN</name>
<dbReference type="PANTHER" id="PTHR42781:SF4">
    <property type="entry name" value="SPERMIDINE_PUTRESCINE IMPORT ATP-BINDING PROTEIN POTA"/>
    <property type="match status" value="1"/>
</dbReference>
<organism evidence="3 4">
    <name type="scientific">Klebsiella pneumoniae</name>
    <dbReference type="NCBI Taxonomy" id="573"/>
    <lineage>
        <taxon>Bacteria</taxon>
        <taxon>Pseudomonadati</taxon>
        <taxon>Pseudomonadota</taxon>
        <taxon>Gammaproteobacteria</taxon>
        <taxon>Enterobacterales</taxon>
        <taxon>Enterobacteriaceae</taxon>
        <taxon>Klebsiella/Raoultella group</taxon>
        <taxon>Klebsiella</taxon>
        <taxon>Klebsiella pneumoniae complex</taxon>
    </lineage>
</organism>
<protein>
    <submittedName>
        <fullName evidence="3">Putrescine transport ATP-binding protein PotA</fullName>
        <ecNumber evidence="3">3.6.3.25</ecNumber>
    </submittedName>
</protein>
<dbReference type="InterPro" id="IPR003439">
    <property type="entry name" value="ABC_transporter-like_ATP-bd"/>
</dbReference>
<dbReference type="EC" id="3.6.3.25" evidence="3"/>
<gene>
    <name evidence="3" type="primary">cysA_2</name>
    <name evidence="3" type="ORF">NCTC9128_06878</name>
</gene>
<dbReference type="SUPFAM" id="SSF52540">
    <property type="entry name" value="P-loop containing nucleoside triphosphate hydrolases"/>
    <property type="match status" value="1"/>
</dbReference>
<evidence type="ECO:0000313" key="3">
    <source>
        <dbReference type="EMBL" id="SQC40868.1"/>
    </source>
</evidence>
<evidence type="ECO:0000259" key="2">
    <source>
        <dbReference type="Pfam" id="PF00005"/>
    </source>
</evidence>
<dbReference type="AlphaFoldDB" id="A0A2X3EE52"/>
<keyword evidence="3" id="KW-0067">ATP-binding</keyword>
<dbReference type="EMBL" id="UAWN01000016">
    <property type="protein sequence ID" value="SQC40868.1"/>
    <property type="molecule type" value="Genomic_DNA"/>
</dbReference>
<evidence type="ECO:0000256" key="1">
    <source>
        <dbReference type="ARBA" id="ARBA00022448"/>
    </source>
</evidence>
<dbReference type="Gene3D" id="3.40.50.300">
    <property type="entry name" value="P-loop containing nucleotide triphosphate hydrolases"/>
    <property type="match status" value="1"/>
</dbReference>
<keyword evidence="3" id="KW-0547">Nucleotide-binding</keyword>
<keyword evidence="3" id="KW-0378">Hydrolase</keyword>
<keyword evidence="1" id="KW-0813">Transport</keyword>
<dbReference type="GO" id="GO:0005524">
    <property type="term" value="F:ATP binding"/>
    <property type="evidence" value="ECO:0007669"/>
    <property type="project" value="UniProtKB-KW"/>
</dbReference>
<dbReference type="InterPro" id="IPR027417">
    <property type="entry name" value="P-loop_NTPase"/>
</dbReference>
<dbReference type="GO" id="GO:0016887">
    <property type="term" value="F:ATP hydrolysis activity"/>
    <property type="evidence" value="ECO:0007669"/>
    <property type="project" value="InterPro"/>
</dbReference>
<proteinExistence type="predicted"/>
<feature type="domain" description="ABC transporter" evidence="2">
    <location>
        <begin position="21"/>
        <end position="69"/>
    </location>
</feature>
<dbReference type="PANTHER" id="PTHR42781">
    <property type="entry name" value="SPERMIDINE/PUTRESCINE IMPORT ATP-BINDING PROTEIN POTA"/>
    <property type="match status" value="1"/>
</dbReference>
<evidence type="ECO:0000313" key="4">
    <source>
        <dbReference type="Proteomes" id="UP000251088"/>
    </source>
</evidence>
<accession>A0A2X3EE52</accession>
<dbReference type="Pfam" id="PF00005">
    <property type="entry name" value="ABC_tran"/>
    <property type="match status" value="1"/>
</dbReference>
<sequence length="94" mass="9877">MTYAVEFQNVSRLYGDVRAVDGVSIGIRDGEFFSMLGPSGSGKTTCLRLIAGFEQLSGGTIHIFGSAGQRTAALAAGCEYRVPGLRAISPHVDP</sequence>
<dbReference type="Proteomes" id="UP000251088">
    <property type="component" value="Unassembled WGS sequence"/>
</dbReference>